<feature type="region of interest" description="Disordered" evidence="3">
    <location>
        <begin position="1"/>
        <end position="36"/>
    </location>
</feature>
<comment type="caution">
    <text evidence="4">The sequence shown here is derived from an EMBL/GenBank/DDBJ whole genome shotgun (WGS) entry which is preliminary data.</text>
</comment>
<evidence type="ECO:0000313" key="4">
    <source>
        <dbReference type="EMBL" id="KAK6174174.1"/>
    </source>
</evidence>
<gene>
    <name evidence="4" type="ORF">SNE40_017499</name>
</gene>
<dbReference type="InterPro" id="IPR025602">
    <property type="entry name" value="BCP1_family"/>
</dbReference>
<evidence type="ECO:0000256" key="1">
    <source>
        <dbReference type="ARBA" id="ARBA00006781"/>
    </source>
</evidence>
<evidence type="ECO:0000256" key="2">
    <source>
        <dbReference type="PIRNR" id="PIRNR028983"/>
    </source>
</evidence>
<organism evidence="4 5">
    <name type="scientific">Patella caerulea</name>
    <name type="common">Rayed Mediterranean limpet</name>
    <dbReference type="NCBI Taxonomy" id="87958"/>
    <lineage>
        <taxon>Eukaryota</taxon>
        <taxon>Metazoa</taxon>
        <taxon>Spiralia</taxon>
        <taxon>Lophotrochozoa</taxon>
        <taxon>Mollusca</taxon>
        <taxon>Gastropoda</taxon>
        <taxon>Patellogastropoda</taxon>
        <taxon>Patelloidea</taxon>
        <taxon>Patellidae</taxon>
        <taxon>Patella</taxon>
    </lineage>
</organism>
<evidence type="ECO:0000256" key="3">
    <source>
        <dbReference type="SAM" id="MobiDB-lite"/>
    </source>
</evidence>
<dbReference type="PANTHER" id="PTHR13261">
    <property type="entry name" value="BRCA2 AND CDKN1A INTERACTING PROTEIN"/>
    <property type="match status" value="1"/>
</dbReference>
<dbReference type="Pfam" id="PF13862">
    <property type="entry name" value="BCCIP"/>
    <property type="match status" value="1"/>
</dbReference>
<dbReference type="EMBL" id="JAZGQO010000011">
    <property type="protein sequence ID" value="KAK6174174.1"/>
    <property type="molecule type" value="Genomic_DNA"/>
</dbReference>
<proteinExistence type="inferred from homology"/>
<reference evidence="4 5" key="1">
    <citation type="submission" date="2024-01" db="EMBL/GenBank/DDBJ databases">
        <title>The genome of the rayed Mediterranean limpet Patella caerulea (Linnaeus, 1758).</title>
        <authorList>
            <person name="Anh-Thu Weber A."/>
            <person name="Halstead-Nussloch G."/>
        </authorList>
    </citation>
    <scope>NUCLEOTIDE SEQUENCE [LARGE SCALE GENOMIC DNA]</scope>
    <source>
        <strain evidence="4">AATW-2023a</strain>
        <tissue evidence="4">Whole specimen</tissue>
    </source>
</reference>
<comment type="similarity">
    <text evidence="1 2">Belongs to the BCP1 family.</text>
</comment>
<dbReference type="GO" id="GO:0005634">
    <property type="term" value="C:nucleus"/>
    <property type="evidence" value="ECO:0007669"/>
    <property type="project" value="TreeGrafter"/>
</dbReference>
<dbReference type="AlphaFoldDB" id="A0AAN8JE00"/>
<name>A0AAN8JE00_PATCE</name>
<keyword evidence="5" id="KW-1185">Reference proteome</keyword>
<protein>
    <recommendedName>
        <fullName evidence="2">Protein BCCIP homolog</fullName>
    </recommendedName>
</protein>
<sequence>MASSKKKRAKTEIEENNEMIDDDPVSDDGGSGEELMDQEMEVEFEARIPQDSDFHGIKTLLKQLFLKANINLSELANTIISQNYVGNVIKQLNDVDDDSEDDFDDGDPVFGVMTVVNLTERKKDLECVKEIISYLVDKCRTSNLGEDGNKIIDIVNSENVQVGFLISERFLNIPIEIAAPSYESLRKDMMKAVNKKMKYDFGYYILISKSYRAKMEASGDGGNKLGNQLFYSNPEDEILSELSDIKVSYSVAADRDDVVSGSWDDEDSMEAMRTVMVFTADKYDSIIQTLKSQLGQT</sequence>
<evidence type="ECO:0000313" key="5">
    <source>
        <dbReference type="Proteomes" id="UP001347796"/>
    </source>
</evidence>
<accession>A0AAN8JE00</accession>
<dbReference type="PANTHER" id="PTHR13261:SF0">
    <property type="entry name" value="BRCA2 AND CDKN1A-INTERACTING PROTEIN"/>
    <property type="match status" value="1"/>
</dbReference>
<dbReference type="Proteomes" id="UP001347796">
    <property type="component" value="Unassembled WGS sequence"/>
</dbReference>
<feature type="compositionally biased region" description="Acidic residues" evidence="3">
    <location>
        <begin position="14"/>
        <end position="36"/>
    </location>
</feature>
<dbReference type="PIRSF" id="PIRSF028983">
    <property type="entry name" value="BCP1"/>
    <property type="match status" value="1"/>
</dbReference>